<protein>
    <submittedName>
        <fullName evidence="1">Uncharacterized protein</fullName>
    </submittedName>
</protein>
<accession>A0A1F8B1Z4</accession>
<dbReference type="Proteomes" id="UP000177501">
    <property type="component" value="Unassembled WGS sequence"/>
</dbReference>
<comment type="caution">
    <text evidence="1">The sequence shown here is derived from an EMBL/GenBank/DDBJ whole genome shotgun (WGS) entry which is preliminary data.</text>
</comment>
<proteinExistence type="predicted"/>
<evidence type="ECO:0000313" key="1">
    <source>
        <dbReference type="EMBL" id="OGM57505.1"/>
    </source>
</evidence>
<gene>
    <name evidence="1" type="ORF">A2955_04105</name>
</gene>
<name>A0A1F8B1Z4_9BACT</name>
<dbReference type="STRING" id="1802514.A2955_04105"/>
<organism evidence="1 2">
    <name type="scientific">Candidatus Woesebacteria bacterium RIFCSPLOWO2_01_FULL_37_19</name>
    <dbReference type="NCBI Taxonomy" id="1802514"/>
    <lineage>
        <taxon>Bacteria</taxon>
        <taxon>Candidatus Woeseibacteriota</taxon>
    </lineage>
</organism>
<dbReference type="EMBL" id="MGHA01000058">
    <property type="protein sequence ID" value="OGM57505.1"/>
    <property type="molecule type" value="Genomic_DNA"/>
</dbReference>
<sequence length="672" mass="76365">MENIKVAKHEDELISLFKGVEPFMLKNLSPKKRIDLRSITLKELMIIAESGREKASLQFKDILNNKNDELSNSQLLKLNSLVEFGEKLSDLNPNLRKEVIKNEIQEEMNHFSRIMGLDKIISNSRLLPLSTNEAFSQCKDFARLMWLVFERRNQKLKTDYKLVTFPATVDIKIQGGISLLSQNNENNFSVLLFTKKNLSNVQESEFLKVTEVFGKFLSLYSPEMAISLLDYFLFLTESKLGLGVVSAQEISSNNGESEIKIVGTCGFSLALTTNTDNFNNSIVYKTAFNDKDNQFLGSMKSVIIFKKTFSLPSKASSVFLFPSDSALNELSNRQLIKVANQKDKQGKIILTNNYKKFVQKSELNNLFGVIKSGNKQVTKSSIGQSQNIPVKISIPANLISAQKIVFETAHIHADREPTQTQFDTIYLRKRMINNLKESGFKGKVEDILMIDDYHVVNRLDYKKYLTRLKKNGFVPDYVVLESSPVVRAIAIDILKRLFKELPKNISLQGNNLYLKINNNKVIELVEGLAEKDIIGCVLFDAAFSLFKKDIKATNSMYKKLINDKNIAKNDAYILQFYFKEIDPIKRREFINNLLFPIPNLYNLKKGNNVTPFLNSLENVNAQVVNIHEIFYQPQQAKVNTLLALMGLSPITSAYINPLSQNDVLIECSALFG</sequence>
<reference evidence="1 2" key="1">
    <citation type="journal article" date="2016" name="Nat. Commun.">
        <title>Thousands of microbial genomes shed light on interconnected biogeochemical processes in an aquifer system.</title>
        <authorList>
            <person name="Anantharaman K."/>
            <person name="Brown C.T."/>
            <person name="Hug L.A."/>
            <person name="Sharon I."/>
            <person name="Castelle C.J."/>
            <person name="Probst A.J."/>
            <person name="Thomas B.C."/>
            <person name="Singh A."/>
            <person name="Wilkins M.J."/>
            <person name="Karaoz U."/>
            <person name="Brodie E.L."/>
            <person name="Williams K.H."/>
            <person name="Hubbard S.S."/>
            <person name="Banfield J.F."/>
        </authorList>
    </citation>
    <scope>NUCLEOTIDE SEQUENCE [LARGE SCALE GENOMIC DNA]</scope>
</reference>
<evidence type="ECO:0000313" key="2">
    <source>
        <dbReference type="Proteomes" id="UP000177501"/>
    </source>
</evidence>
<dbReference type="AlphaFoldDB" id="A0A1F8B1Z4"/>